<keyword evidence="9" id="KW-0238">DNA-binding</keyword>
<accession>A0A429MIP4</accession>
<keyword evidence="10" id="KW-0234">DNA repair</keyword>
<keyword evidence="3" id="KW-0677">Repeat</keyword>
<dbReference type="GO" id="GO:0005737">
    <property type="term" value="C:cytoplasm"/>
    <property type="evidence" value="ECO:0007669"/>
    <property type="project" value="UniProtKB-SubCell"/>
</dbReference>
<keyword evidence="8" id="KW-0267">Excision nuclease</keyword>
<organism evidence="14 15">
    <name type="scientific">Acinetobacter baumannii</name>
    <dbReference type="NCBI Taxonomy" id="470"/>
    <lineage>
        <taxon>Bacteria</taxon>
        <taxon>Pseudomonadati</taxon>
        <taxon>Pseudomonadota</taxon>
        <taxon>Gammaproteobacteria</taxon>
        <taxon>Moraxellales</taxon>
        <taxon>Moraxellaceae</taxon>
        <taxon>Acinetobacter</taxon>
        <taxon>Acinetobacter calcoaceticus/baumannii complex</taxon>
    </lineage>
</organism>
<dbReference type="EMBL" id="RFDI01002015">
    <property type="protein sequence ID" value="RSR30566.1"/>
    <property type="molecule type" value="Genomic_DNA"/>
</dbReference>
<evidence type="ECO:0000256" key="1">
    <source>
        <dbReference type="ARBA" id="ARBA00004496"/>
    </source>
</evidence>
<evidence type="ECO:0000256" key="7">
    <source>
        <dbReference type="ARBA" id="ARBA00022840"/>
    </source>
</evidence>
<evidence type="ECO:0000256" key="12">
    <source>
        <dbReference type="ARBA" id="ARBA00039316"/>
    </source>
</evidence>
<dbReference type="GO" id="GO:0004518">
    <property type="term" value="F:nuclease activity"/>
    <property type="evidence" value="ECO:0007669"/>
    <property type="project" value="UniProtKB-KW"/>
</dbReference>
<keyword evidence="6" id="KW-0228">DNA excision</keyword>
<evidence type="ECO:0000256" key="5">
    <source>
        <dbReference type="ARBA" id="ARBA00022763"/>
    </source>
</evidence>
<evidence type="ECO:0000256" key="13">
    <source>
        <dbReference type="ARBA" id="ARBA00042156"/>
    </source>
</evidence>
<comment type="subcellular location">
    <subcellularLocation>
        <location evidence="1">Cytoplasm</location>
    </subcellularLocation>
</comment>
<gene>
    <name evidence="14" type="ORF">EA686_25360</name>
</gene>
<dbReference type="AlphaFoldDB" id="A0A429MIP4"/>
<evidence type="ECO:0000256" key="10">
    <source>
        <dbReference type="ARBA" id="ARBA00023204"/>
    </source>
</evidence>
<dbReference type="GO" id="GO:0003677">
    <property type="term" value="F:DNA binding"/>
    <property type="evidence" value="ECO:0007669"/>
    <property type="project" value="UniProtKB-KW"/>
</dbReference>
<name>A0A429MIP4_ACIBA</name>
<dbReference type="PANTHER" id="PTHR43152:SF3">
    <property type="entry name" value="UVRABC SYSTEM PROTEIN A"/>
    <property type="match status" value="1"/>
</dbReference>
<protein>
    <recommendedName>
        <fullName evidence="12">UvrABC system protein A</fullName>
    </recommendedName>
    <alternativeName>
        <fullName evidence="13">Excinuclease ABC subunit A</fullName>
    </alternativeName>
</protein>
<comment type="similarity">
    <text evidence="11">Belongs to the ABC transporter superfamily. UvrA family.</text>
</comment>
<evidence type="ECO:0000256" key="8">
    <source>
        <dbReference type="ARBA" id="ARBA00022881"/>
    </source>
</evidence>
<dbReference type="GO" id="GO:0006281">
    <property type="term" value="P:DNA repair"/>
    <property type="evidence" value="ECO:0007669"/>
    <property type="project" value="UniProtKB-KW"/>
</dbReference>
<dbReference type="GO" id="GO:0005524">
    <property type="term" value="F:ATP binding"/>
    <property type="evidence" value="ECO:0007669"/>
    <property type="project" value="UniProtKB-KW"/>
</dbReference>
<evidence type="ECO:0000256" key="9">
    <source>
        <dbReference type="ARBA" id="ARBA00023125"/>
    </source>
</evidence>
<comment type="caution">
    <text evidence="14">The sequence shown here is derived from an EMBL/GenBank/DDBJ whole genome shotgun (WGS) entry which is preliminary data.</text>
</comment>
<evidence type="ECO:0000313" key="15">
    <source>
        <dbReference type="Proteomes" id="UP000280073"/>
    </source>
</evidence>
<dbReference type="InterPro" id="IPR027417">
    <property type="entry name" value="P-loop_NTPase"/>
</dbReference>
<keyword evidence="7" id="KW-0067">ATP-binding</keyword>
<keyword evidence="5" id="KW-0227">DNA damage</keyword>
<dbReference type="Gene3D" id="3.40.50.300">
    <property type="entry name" value="P-loop containing nucleotide triphosphate hydrolases"/>
    <property type="match status" value="1"/>
</dbReference>
<dbReference type="SUPFAM" id="SSF52540">
    <property type="entry name" value="P-loop containing nucleoside triphosphate hydrolases"/>
    <property type="match status" value="1"/>
</dbReference>
<evidence type="ECO:0000256" key="4">
    <source>
        <dbReference type="ARBA" id="ARBA00022741"/>
    </source>
</evidence>
<evidence type="ECO:0000256" key="3">
    <source>
        <dbReference type="ARBA" id="ARBA00022737"/>
    </source>
</evidence>
<evidence type="ECO:0000256" key="11">
    <source>
        <dbReference type="ARBA" id="ARBA00038000"/>
    </source>
</evidence>
<reference evidence="14 15" key="1">
    <citation type="submission" date="2018-10" db="EMBL/GenBank/DDBJ databases">
        <title>GWAS and RNA-Seq identify cryptic mechanisms of antimicrobial resistance in Acinetobacter baumannii.</title>
        <authorList>
            <person name="Sahl J.W."/>
        </authorList>
    </citation>
    <scope>NUCLEOTIDE SEQUENCE [LARGE SCALE GENOMIC DNA]</scope>
    <source>
        <strain evidence="14 15">TG28175</strain>
    </source>
</reference>
<dbReference type="PANTHER" id="PTHR43152">
    <property type="entry name" value="UVRABC SYSTEM PROTEIN A"/>
    <property type="match status" value="1"/>
</dbReference>
<dbReference type="Proteomes" id="UP000280073">
    <property type="component" value="Unassembled WGS sequence"/>
</dbReference>
<keyword evidence="4" id="KW-0547">Nucleotide-binding</keyword>
<evidence type="ECO:0000256" key="6">
    <source>
        <dbReference type="ARBA" id="ARBA00022769"/>
    </source>
</evidence>
<evidence type="ECO:0000256" key="2">
    <source>
        <dbReference type="ARBA" id="ARBA00022490"/>
    </source>
</evidence>
<sequence>GGEAQRVKLARELAKRDTGKTLYILDEPTTGLHFHDIAKLLDILHELRNKGNTIVVIEHNLDVIKTADWVVDLGPEGGSGGGMIIAEGTPEQVAEVEISHTGRFLKPMLKQ</sequence>
<evidence type="ECO:0000313" key="14">
    <source>
        <dbReference type="EMBL" id="RSR30566.1"/>
    </source>
</evidence>
<feature type="non-terminal residue" evidence="14">
    <location>
        <position position="1"/>
    </location>
</feature>
<keyword evidence="2" id="KW-0963">Cytoplasm</keyword>
<proteinExistence type="inferred from homology"/>